<dbReference type="InterPro" id="IPR043128">
    <property type="entry name" value="Rev_trsase/Diguanyl_cyclase"/>
</dbReference>
<evidence type="ECO:0000259" key="2">
    <source>
        <dbReference type="PROSITE" id="PS50878"/>
    </source>
</evidence>
<keyword evidence="1" id="KW-0175">Coiled coil</keyword>
<dbReference type="Gene3D" id="3.30.70.270">
    <property type="match status" value="1"/>
</dbReference>
<evidence type="ECO:0000256" key="1">
    <source>
        <dbReference type="SAM" id="Coils"/>
    </source>
</evidence>
<dbReference type="GO" id="GO:0007508">
    <property type="term" value="P:larval heart development"/>
    <property type="evidence" value="ECO:0007669"/>
    <property type="project" value="TreeGrafter"/>
</dbReference>
<name>A0A8R1EPJ7_CAEJA</name>
<dbReference type="InterPro" id="IPR043502">
    <property type="entry name" value="DNA/RNA_pol_sf"/>
</dbReference>
<dbReference type="PROSITE" id="PS50878">
    <property type="entry name" value="RT_POL"/>
    <property type="match status" value="1"/>
</dbReference>
<dbReference type="InterPro" id="IPR000477">
    <property type="entry name" value="RT_dom"/>
</dbReference>
<evidence type="ECO:0000313" key="4">
    <source>
        <dbReference type="Proteomes" id="UP000005237"/>
    </source>
</evidence>
<dbReference type="GO" id="GO:0061343">
    <property type="term" value="P:cell adhesion involved in heart morphogenesis"/>
    <property type="evidence" value="ECO:0007669"/>
    <property type="project" value="TreeGrafter"/>
</dbReference>
<reference evidence="4" key="1">
    <citation type="submission" date="2010-08" db="EMBL/GenBank/DDBJ databases">
        <authorList>
            <consortium name="Caenorhabditis japonica Sequencing Consortium"/>
            <person name="Wilson R.K."/>
        </authorList>
    </citation>
    <scope>NUCLEOTIDE SEQUENCE [LARGE SCALE GENOMIC DNA]</scope>
    <source>
        <strain evidence="4">DF5081</strain>
    </source>
</reference>
<dbReference type="EnsemblMetazoa" id="CJA40140.1">
    <property type="protein sequence ID" value="CJA40140.1"/>
    <property type="gene ID" value="WBGene00215988"/>
</dbReference>
<sequence length="1034" mass="117690">MDTLIAENRKLKDKVNLLEASIADLKSSFGNKKTFAEVVAKGISLPESQASIKRATMNATIHESRKSSIVIRQIDSQTTLNNDDLAQKISSECCVSHPVAVFRITDKMEGPPLIKMKFPTKEDASRVLSTFNSVKVKMPELKHFVIRPDLTKEELAKFRSSWKEAISKNNEAKKTLIHCAKPRSGENKLQERPRALLMGSKRPKTNYLTIGYANCFSIKNKITQLQSLSTLHSYNIIALTETKLDNSYTDGLLSLNGQYSVLRKDRNKHGGGVALLIQSNIKFIPIDMPKHLTNSEIICAEIMINGCTFFVAVVYHPNHNHSTTTLLDSLQWLLDKNKETVIIGDFNLAHIDWSTLSALDYMCNQFLSFVTSNGLKQHVMSPTRGNNILDLCLSNTRLVQDVDVADLFSDHNYINITLNIRKCRIRRTEEIKLYKKADYLSINYYLSNVNWSMLLKNLSVDEKFKKRNYEREKERHERSLVNGSSKDFFKFINSRMKMSTEIGVMKTSTEVFTDDEQKAELIANSFSDFSTTDNGIIPLLAKRTTAFLNEVNFEPFLVERFLSKLQPKCNTTPDGIPSIFLKGFAPLLRTVSIIFRESFGTGEIPSAWLTAVVKPLYKSGCKSDPNNYRPISLTSSVSKVMEKIIKKELAEYLDSHSLLSHHQFGFRSKMNTESQLITYQSEILSNAGKKEETYSVYIDFRKAFDSVTTPKLIAKLSSYGIGGALIKWLSSFLTGRTQRINVNGSYSTLREVVSGVPQGSVLGPLLFLLFINDIGDNISSHYLLYADDLKVYSPDAHSVQKDLDALSFWCKNWQMEISPSKSQYIVFSHSSRNSKPSDGSFNLSNTSVPKCEHVRDLGVIFSYNLSFSSHIGKILRKAHQRTNILFNILRHGSLEIFIKCYTIYVRPLVEYGTLVFSPASKEIIRSIESLQKSFIYRLHKKFNLEYTSYFSTIQEHGLEPLEYRRLIADLIFLYKWLVSKELYLPDADFAYIPELRSLRRHKHYLRSNIKFSSKAASILLVFTSVPSSAILYIF</sequence>
<dbReference type="AlphaFoldDB" id="A0A8R1EPJ7"/>
<dbReference type="PANTHER" id="PTHR33395:SF22">
    <property type="entry name" value="REVERSE TRANSCRIPTASE DOMAIN-CONTAINING PROTEIN"/>
    <property type="match status" value="1"/>
</dbReference>
<keyword evidence="4" id="KW-1185">Reference proteome</keyword>
<feature type="domain" description="Reverse transcriptase" evidence="2">
    <location>
        <begin position="597"/>
        <end position="848"/>
    </location>
</feature>
<dbReference type="InterPro" id="IPR036691">
    <property type="entry name" value="Endo/exonu/phosph_ase_sf"/>
</dbReference>
<dbReference type="SUPFAM" id="SSF56672">
    <property type="entry name" value="DNA/RNA polymerases"/>
    <property type="match status" value="1"/>
</dbReference>
<dbReference type="Pfam" id="PF00078">
    <property type="entry name" value="RVT_1"/>
    <property type="match status" value="1"/>
</dbReference>
<dbReference type="PANTHER" id="PTHR33395">
    <property type="entry name" value="TRANSCRIPTASE, PUTATIVE-RELATED-RELATED"/>
    <property type="match status" value="1"/>
</dbReference>
<dbReference type="GO" id="GO:0003824">
    <property type="term" value="F:catalytic activity"/>
    <property type="evidence" value="ECO:0007669"/>
    <property type="project" value="InterPro"/>
</dbReference>
<feature type="coiled-coil region" evidence="1">
    <location>
        <begin position="1"/>
        <end position="28"/>
    </location>
</feature>
<dbReference type="Gene3D" id="3.60.10.10">
    <property type="entry name" value="Endonuclease/exonuclease/phosphatase"/>
    <property type="match status" value="1"/>
</dbReference>
<dbReference type="GO" id="GO:0031012">
    <property type="term" value="C:extracellular matrix"/>
    <property type="evidence" value="ECO:0007669"/>
    <property type="project" value="TreeGrafter"/>
</dbReference>
<evidence type="ECO:0000313" key="3">
    <source>
        <dbReference type="EnsemblMetazoa" id="CJA40140.1"/>
    </source>
</evidence>
<protein>
    <submittedName>
        <fullName evidence="3">Reverse transcriptase domain-containing protein</fullName>
    </submittedName>
</protein>
<dbReference type="InterPro" id="IPR005135">
    <property type="entry name" value="Endo/exonuclease/phosphatase"/>
</dbReference>
<reference evidence="3" key="2">
    <citation type="submission" date="2022-06" db="UniProtKB">
        <authorList>
            <consortium name="EnsemblMetazoa"/>
        </authorList>
    </citation>
    <scope>IDENTIFICATION</scope>
    <source>
        <strain evidence="3">DF5081</strain>
    </source>
</reference>
<organism evidence="3 4">
    <name type="scientific">Caenorhabditis japonica</name>
    <dbReference type="NCBI Taxonomy" id="281687"/>
    <lineage>
        <taxon>Eukaryota</taxon>
        <taxon>Metazoa</taxon>
        <taxon>Ecdysozoa</taxon>
        <taxon>Nematoda</taxon>
        <taxon>Chromadorea</taxon>
        <taxon>Rhabditida</taxon>
        <taxon>Rhabditina</taxon>
        <taxon>Rhabditomorpha</taxon>
        <taxon>Rhabditoidea</taxon>
        <taxon>Rhabditidae</taxon>
        <taxon>Peloderinae</taxon>
        <taxon>Caenorhabditis</taxon>
    </lineage>
</organism>
<dbReference type="Proteomes" id="UP000005237">
    <property type="component" value="Unassembled WGS sequence"/>
</dbReference>
<dbReference type="PRINTS" id="PR01345">
    <property type="entry name" value="CERVTRCPTASE"/>
</dbReference>
<accession>A0A8R1EPJ7</accession>
<proteinExistence type="predicted"/>
<dbReference type="Pfam" id="PF14529">
    <property type="entry name" value="Exo_endo_phos_2"/>
    <property type="match status" value="1"/>
</dbReference>
<dbReference type="SUPFAM" id="SSF56219">
    <property type="entry name" value="DNase I-like"/>
    <property type="match status" value="1"/>
</dbReference>
<dbReference type="CDD" id="cd01650">
    <property type="entry name" value="RT_nLTR_like"/>
    <property type="match status" value="1"/>
</dbReference>